<sequence length="278" mass="30247">MMRIAGLLLVAAMFVLASPGHALGRQSLDEVEAVNTRKLGVEWVVVRPGDQESSGFALSKDGQLSRAGQPFTPKVEVTDEQGATRSDVDEVRIAPPSPSGRWSFMTACEPVTSGEPLCWFQYLLDLDKKRLFDLAWAKYPQPVPLYWHAGERYVVIPTSGEGELWLVAVDIEKHTAVDIHFELLVLEAARSAGCRGEEIPFALDLESLAWSSDGQVDVVVYFDCSQEGKPRRLIARLDPATGKLKIVADRVGKIGVATGDETACAASFFAKNAKKGGS</sequence>
<comment type="caution">
    <text evidence="3">The sequence shown here is derived from an EMBL/GenBank/DDBJ whole genome shotgun (WGS) entry which is preliminary data.</text>
</comment>
<evidence type="ECO:0008006" key="5">
    <source>
        <dbReference type="Google" id="ProtNLM"/>
    </source>
</evidence>
<keyword evidence="4" id="KW-1185">Reference proteome</keyword>
<organism evidence="3 4">
    <name type="scientific">Candidatus Magnetaquiglobus chichijimensis</name>
    <dbReference type="NCBI Taxonomy" id="3141448"/>
    <lineage>
        <taxon>Bacteria</taxon>
        <taxon>Pseudomonadati</taxon>
        <taxon>Pseudomonadota</taxon>
        <taxon>Magnetococcia</taxon>
        <taxon>Magnetococcales</taxon>
        <taxon>Candidatus Magnetaquicoccaceae</taxon>
        <taxon>Candidatus Magnetaquiglobus</taxon>
    </lineage>
</organism>
<evidence type="ECO:0000313" key="4">
    <source>
        <dbReference type="Proteomes" id="UP001628193"/>
    </source>
</evidence>
<feature type="region of interest" description="Disordered" evidence="1">
    <location>
        <begin position="53"/>
        <end position="85"/>
    </location>
</feature>
<accession>A0ABQ0C6B6</accession>
<reference evidence="3 4" key="1">
    <citation type="submission" date="2024-09" db="EMBL/GenBank/DDBJ databases">
        <title>Draft genome sequence of Candidatus Magnetaquicoccaceae bacterium FCR-1.</title>
        <authorList>
            <person name="Shimoshige H."/>
            <person name="Shimamura S."/>
            <person name="Taoka A."/>
            <person name="Kobayashi H."/>
            <person name="Maekawa T."/>
        </authorList>
    </citation>
    <scope>NUCLEOTIDE SEQUENCE [LARGE SCALE GENOMIC DNA]</scope>
    <source>
        <strain evidence="3 4">FCR-1</strain>
    </source>
</reference>
<dbReference type="RefSeq" id="WP_420904136.1">
    <property type="nucleotide sequence ID" value="NZ_BAAFGK010000002.1"/>
</dbReference>
<keyword evidence="2" id="KW-0732">Signal</keyword>
<dbReference type="Proteomes" id="UP001628193">
    <property type="component" value="Unassembled WGS sequence"/>
</dbReference>
<evidence type="ECO:0000313" key="3">
    <source>
        <dbReference type="EMBL" id="GAB0056429.1"/>
    </source>
</evidence>
<feature type="signal peptide" evidence="2">
    <location>
        <begin position="1"/>
        <end position="22"/>
    </location>
</feature>
<protein>
    <recommendedName>
        <fullName evidence="5">Secreted protein</fullName>
    </recommendedName>
</protein>
<gene>
    <name evidence="3" type="ORF">SIID45300_00736</name>
</gene>
<evidence type="ECO:0000256" key="1">
    <source>
        <dbReference type="SAM" id="MobiDB-lite"/>
    </source>
</evidence>
<proteinExistence type="predicted"/>
<name>A0ABQ0C6B6_9PROT</name>
<dbReference type="EMBL" id="BAAFGK010000002">
    <property type="protein sequence ID" value="GAB0056429.1"/>
    <property type="molecule type" value="Genomic_DNA"/>
</dbReference>
<evidence type="ECO:0000256" key="2">
    <source>
        <dbReference type="SAM" id="SignalP"/>
    </source>
</evidence>
<feature type="chain" id="PRO_5047323621" description="Secreted protein" evidence="2">
    <location>
        <begin position="23"/>
        <end position="278"/>
    </location>
</feature>